<dbReference type="PANTHER" id="PTHR43176:SF3">
    <property type="entry name" value="3-HYDROXYISOBUTYRYL-COA HYDROLASE, MITOCHONDRIAL"/>
    <property type="match status" value="1"/>
</dbReference>
<reference evidence="5" key="1">
    <citation type="journal article" date="2014" name="Int. J. Syst. Evol. Microbiol.">
        <title>Complete genome sequence of Corynebacterium casei LMG S-19264T (=DSM 44701T), isolated from a smear-ripened cheese.</title>
        <authorList>
            <consortium name="US DOE Joint Genome Institute (JGI-PGF)"/>
            <person name="Walter F."/>
            <person name="Albersmeier A."/>
            <person name="Kalinowski J."/>
            <person name="Ruckert C."/>
        </authorList>
    </citation>
    <scope>NUCLEOTIDE SEQUENCE</scope>
    <source>
        <strain evidence="5">KCTC 42650</strain>
    </source>
</reference>
<dbReference type="NCBIfam" id="NF004127">
    <property type="entry name" value="PRK05617.1"/>
    <property type="match status" value="1"/>
</dbReference>
<feature type="domain" description="Enoyl-CoA hydratase/isomerase" evidence="4">
    <location>
        <begin position="13"/>
        <end position="332"/>
    </location>
</feature>
<dbReference type="Gene3D" id="3.90.226.10">
    <property type="entry name" value="2-enoyl-CoA Hydratase, Chain A, domain 1"/>
    <property type="match status" value="1"/>
</dbReference>
<dbReference type="PANTHER" id="PTHR43176">
    <property type="entry name" value="3-HYDROXYISOBUTYRYL-COA HYDROLASE-RELATED"/>
    <property type="match status" value="1"/>
</dbReference>
<dbReference type="Proteomes" id="UP000626220">
    <property type="component" value="Unassembled WGS sequence"/>
</dbReference>
<dbReference type="SUPFAM" id="SSF52096">
    <property type="entry name" value="ClpP/crotonase"/>
    <property type="match status" value="1"/>
</dbReference>
<evidence type="ECO:0000256" key="3">
    <source>
        <dbReference type="ARBA" id="ARBA00022801"/>
    </source>
</evidence>
<dbReference type="EMBL" id="BNCJ01000005">
    <property type="protein sequence ID" value="GHF50208.1"/>
    <property type="molecule type" value="Genomic_DNA"/>
</dbReference>
<reference evidence="5" key="2">
    <citation type="submission" date="2020-09" db="EMBL/GenBank/DDBJ databases">
        <authorList>
            <person name="Sun Q."/>
            <person name="Kim S."/>
        </authorList>
    </citation>
    <scope>NUCLEOTIDE SEQUENCE</scope>
    <source>
        <strain evidence="5">KCTC 42650</strain>
    </source>
</reference>
<evidence type="ECO:0000256" key="1">
    <source>
        <dbReference type="ARBA" id="ARBA00001709"/>
    </source>
</evidence>
<keyword evidence="6" id="KW-1185">Reference proteome</keyword>
<dbReference type="CDD" id="cd06558">
    <property type="entry name" value="crotonase-like"/>
    <property type="match status" value="1"/>
</dbReference>
<accession>A0A8J3GXV6</accession>
<evidence type="ECO:0000256" key="2">
    <source>
        <dbReference type="ARBA" id="ARBA00011915"/>
    </source>
</evidence>
<dbReference type="GO" id="GO:0003860">
    <property type="term" value="F:3-hydroxyisobutyryl-CoA hydrolase activity"/>
    <property type="evidence" value="ECO:0007669"/>
    <property type="project" value="UniProtKB-EC"/>
</dbReference>
<dbReference type="InterPro" id="IPR032259">
    <property type="entry name" value="HIBYL-CoA-H"/>
</dbReference>
<proteinExistence type="predicted"/>
<protein>
    <recommendedName>
        <fullName evidence="2">3-hydroxyisobutyryl-CoA hydrolase</fullName>
        <ecNumber evidence="2">3.1.2.4</ecNumber>
    </recommendedName>
</protein>
<evidence type="ECO:0000259" key="4">
    <source>
        <dbReference type="Pfam" id="PF16113"/>
    </source>
</evidence>
<dbReference type="AlphaFoldDB" id="A0A8J3GXV6"/>
<dbReference type="InterPro" id="IPR029045">
    <property type="entry name" value="ClpP/crotonase-like_dom_sf"/>
</dbReference>
<dbReference type="RefSeq" id="WP_189680174.1">
    <property type="nucleotide sequence ID" value="NZ_BNCJ01000005.1"/>
</dbReference>
<sequence length="343" mass="37246">MSDINIRIENRTGRITLTRPAALNAMTYDMCMAIDAALKAWRDEPKVAMVMFDAEGDKAFCAGGDIAELYKTGKAGDYGYGRTFWRDEYRMNAMIAAYPKPVVSFLQGFTMGGGVGIGCHGSLRIVGESSRIALPECGIGLVPDVGGSQILARLDREAPGMGAWIGATGLRLAQGDATFGFADRFLPEADWAEAKERMIAESAAKVPEAGAPASEIRPYLGQMAAHFATGTPAEILESLKADSSEPAQAAAKAMERSCPLSVACHIEILRRLGPDCSMEEALRLEYRFTWRCMEQGDFLEGIRAQIIDKDRKPKWRHANLAEVSAAEVEAMLAPLGDDELTFH</sequence>
<gene>
    <name evidence="5" type="ORF">GCM10017056_22370</name>
</gene>
<dbReference type="Pfam" id="PF16113">
    <property type="entry name" value="ECH_2"/>
    <property type="match status" value="1"/>
</dbReference>
<organism evidence="5 6">
    <name type="scientific">Seohaeicola zhoushanensis</name>
    <dbReference type="NCBI Taxonomy" id="1569283"/>
    <lineage>
        <taxon>Bacteria</taxon>
        <taxon>Pseudomonadati</taxon>
        <taxon>Pseudomonadota</taxon>
        <taxon>Alphaproteobacteria</taxon>
        <taxon>Rhodobacterales</taxon>
        <taxon>Roseobacteraceae</taxon>
        <taxon>Seohaeicola</taxon>
    </lineage>
</organism>
<comment type="caution">
    <text evidence="5">The sequence shown here is derived from an EMBL/GenBank/DDBJ whole genome shotgun (WGS) entry which is preliminary data.</text>
</comment>
<dbReference type="GO" id="GO:0006574">
    <property type="term" value="P:L-valine catabolic process"/>
    <property type="evidence" value="ECO:0007669"/>
    <property type="project" value="TreeGrafter"/>
</dbReference>
<dbReference type="InterPro" id="IPR045004">
    <property type="entry name" value="ECH_dom"/>
</dbReference>
<dbReference type="EC" id="3.1.2.4" evidence="2"/>
<name>A0A8J3GXV6_9RHOB</name>
<evidence type="ECO:0000313" key="6">
    <source>
        <dbReference type="Proteomes" id="UP000626220"/>
    </source>
</evidence>
<keyword evidence="3" id="KW-0378">Hydrolase</keyword>
<evidence type="ECO:0000313" key="5">
    <source>
        <dbReference type="EMBL" id="GHF50208.1"/>
    </source>
</evidence>
<comment type="catalytic activity">
    <reaction evidence="1">
        <text>3-hydroxy-2-methylpropanoyl-CoA + H2O = 3-hydroxy-2-methylpropanoate + CoA + H(+)</text>
        <dbReference type="Rhea" id="RHEA:20888"/>
        <dbReference type="ChEBI" id="CHEBI:11805"/>
        <dbReference type="ChEBI" id="CHEBI:15377"/>
        <dbReference type="ChEBI" id="CHEBI:15378"/>
        <dbReference type="ChEBI" id="CHEBI:57287"/>
        <dbReference type="ChEBI" id="CHEBI:57340"/>
        <dbReference type="EC" id="3.1.2.4"/>
    </reaction>
</comment>